<comment type="caution">
    <text evidence="1">The sequence shown here is derived from an EMBL/GenBank/DDBJ whole genome shotgun (WGS) entry which is preliminary data.</text>
</comment>
<dbReference type="Proteomes" id="UP000237819">
    <property type="component" value="Unassembled WGS sequence"/>
</dbReference>
<evidence type="ECO:0000313" key="2">
    <source>
        <dbReference type="Proteomes" id="UP000237819"/>
    </source>
</evidence>
<dbReference type="EMBL" id="PUHZ01000025">
    <property type="protein sequence ID" value="PQO42127.1"/>
    <property type="molecule type" value="Genomic_DNA"/>
</dbReference>
<dbReference type="AlphaFoldDB" id="A0A2S8GCF3"/>
<proteinExistence type="predicted"/>
<accession>A0A2S8GCF3</accession>
<sequence>MNTLSHLDRMLDPVTQMMPVEFAQKLVDFRADESMQQRIDYLRNRANQGTLTPEEDSEYKDVIDAIDLISLLQAKARRVLSRHTN</sequence>
<dbReference type="OrthoDB" id="291335at2"/>
<evidence type="ECO:0000313" key="1">
    <source>
        <dbReference type="EMBL" id="PQO42127.1"/>
    </source>
</evidence>
<reference evidence="1 2" key="1">
    <citation type="submission" date="2018-02" db="EMBL/GenBank/DDBJ databases">
        <title>Comparative genomes isolates from brazilian mangrove.</title>
        <authorList>
            <person name="Araujo J.E."/>
            <person name="Taketani R.G."/>
            <person name="Silva M.C.P."/>
            <person name="Loureco M.V."/>
            <person name="Andreote F.D."/>
        </authorList>
    </citation>
    <scope>NUCLEOTIDE SEQUENCE [LARGE SCALE GENOMIC DNA]</scope>
    <source>
        <strain evidence="1 2">Nap-Phe MGV</strain>
    </source>
</reference>
<name>A0A2S8GCF3_9BACT</name>
<gene>
    <name evidence="1" type="ORF">C5Y93_27660</name>
</gene>
<dbReference type="RefSeq" id="WP_105338709.1">
    <property type="nucleotide sequence ID" value="NZ_PUHZ01000025.1"/>
</dbReference>
<protein>
    <submittedName>
        <fullName evidence="1">Uncharacterized protein</fullName>
    </submittedName>
</protein>
<organism evidence="1 2">
    <name type="scientific">Blastopirellula marina</name>
    <dbReference type="NCBI Taxonomy" id="124"/>
    <lineage>
        <taxon>Bacteria</taxon>
        <taxon>Pseudomonadati</taxon>
        <taxon>Planctomycetota</taxon>
        <taxon>Planctomycetia</taxon>
        <taxon>Pirellulales</taxon>
        <taxon>Pirellulaceae</taxon>
        <taxon>Blastopirellula</taxon>
    </lineage>
</organism>